<gene>
    <name evidence="7" type="ORF">QCL97_012655</name>
</gene>
<comment type="cofactor">
    <cofactor evidence="1">
        <name>[4Fe-4S] cluster</name>
        <dbReference type="ChEBI" id="CHEBI:49883"/>
    </cofactor>
</comment>
<organism evidence="7 8">
    <name type="scientific">Chromobacterium amazonense</name>
    <dbReference type="NCBI Taxonomy" id="1382803"/>
    <lineage>
        <taxon>Bacteria</taxon>
        <taxon>Pseudomonadati</taxon>
        <taxon>Pseudomonadota</taxon>
        <taxon>Betaproteobacteria</taxon>
        <taxon>Neisseriales</taxon>
        <taxon>Chromobacteriaceae</taxon>
        <taxon>Chromobacterium</taxon>
    </lineage>
</organism>
<keyword evidence="4" id="KW-0408">Iron</keyword>
<keyword evidence="2" id="KW-0949">S-adenosyl-L-methionine</keyword>
<dbReference type="PANTHER" id="PTHR43726:SF1">
    <property type="entry name" value="BIOTIN SYNTHASE"/>
    <property type="match status" value="1"/>
</dbReference>
<dbReference type="EMBL" id="JAVFJF020000024">
    <property type="protein sequence ID" value="MEJ8675578.1"/>
    <property type="molecule type" value="Genomic_DNA"/>
</dbReference>
<evidence type="ECO:0000256" key="4">
    <source>
        <dbReference type="ARBA" id="ARBA00023004"/>
    </source>
</evidence>
<dbReference type="Pfam" id="PF04055">
    <property type="entry name" value="Radical_SAM"/>
    <property type="match status" value="1"/>
</dbReference>
<dbReference type="Proteomes" id="UP001224516">
    <property type="component" value="Unassembled WGS sequence"/>
</dbReference>
<sequence length="316" mass="35296">MLKVRGEEQEQLFLAARAIRKAYTNDVVSLRGVIEVTNVCRVNCDYCPMRRDNIKKNERFNMSEDDIFRMAEMIISSGIGIILIQGGEDRNILPAVEKAVRRIVSVYKDSVEIILNLGNFSKEQYIRLRDAGASSYILKHETSDSSLFQRLRYEPLEDRLNNLVVLKSIGFNVGSGLISSLPGQSIESIAEDIQIALDYNVDMFSVSPFIPAPNTPLHLSPAGDNDLALNAIACVRILRPSILIPSVSALEKNGPGGQYRGLSAGANVMTVNFTDIEHQKKYLIYGKDRFVVTKDHVKLTVEKVGMRLQHNNVPIM</sequence>
<dbReference type="InterPro" id="IPR034422">
    <property type="entry name" value="HydE/PylB-like"/>
</dbReference>
<dbReference type="SFLD" id="SFLDG01060">
    <property type="entry name" value="BATS_domain_containing"/>
    <property type="match status" value="1"/>
</dbReference>
<dbReference type="SFLD" id="SFLDS00029">
    <property type="entry name" value="Radical_SAM"/>
    <property type="match status" value="1"/>
</dbReference>
<dbReference type="InterPro" id="IPR013785">
    <property type="entry name" value="Aldolase_TIM"/>
</dbReference>
<keyword evidence="8" id="KW-1185">Reference proteome</keyword>
<dbReference type="InterPro" id="IPR058240">
    <property type="entry name" value="rSAM_sf"/>
</dbReference>
<evidence type="ECO:0000259" key="6">
    <source>
        <dbReference type="PROSITE" id="PS51918"/>
    </source>
</evidence>
<dbReference type="PANTHER" id="PTHR43726">
    <property type="entry name" value="3-METHYLORNITHINE SYNTHASE"/>
    <property type="match status" value="1"/>
</dbReference>
<dbReference type="SFLD" id="SFLDG01280">
    <property type="entry name" value="HydE/PylB-like"/>
    <property type="match status" value="1"/>
</dbReference>
<dbReference type="InterPro" id="IPR006638">
    <property type="entry name" value="Elp3/MiaA/NifB-like_rSAM"/>
</dbReference>
<dbReference type="Gene3D" id="3.20.20.70">
    <property type="entry name" value="Aldolase class I"/>
    <property type="match status" value="1"/>
</dbReference>
<proteinExistence type="predicted"/>
<feature type="domain" description="Radical SAM core" evidence="6">
    <location>
        <begin position="26"/>
        <end position="248"/>
    </location>
</feature>
<evidence type="ECO:0000256" key="3">
    <source>
        <dbReference type="ARBA" id="ARBA00022723"/>
    </source>
</evidence>
<evidence type="ECO:0000313" key="7">
    <source>
        <dbReference type="EMBL" id="MEJ8675578.1"/>
    </source>
</evidence>
<protein>
    <submittedName>
        <fullName evidence="7">Radical SAM protein</fullName>
    </submittedName>
</protein>
<dbReference type="InterPro" id="IPR007197">
    <property type="entry name" value="rSAM"/>
</dbReference>
<dbReference type="CDD" id="cd01335">
    <property type="entry name" value="Radical_SAM"/>
    <property type="match status" value="1"/>
</dbReference>
<evidence type="ECO:0000256" key="2">
    <source>
        <dbReference type="ARBA" id="ARBA00022691"/>
    </source>
</evidence>
<evidence type="ECO:0000313" key="8">
    <source>
        <dbReference type="Proteomes" id="UP001224516"/>
    </source>
</evidence>
<keyword evidence="3" id="KW-0479">Metal-binding</keyword>
<evidence type="ECO:0000256" key="5">
    <source>
        <dbReference type="ARBA" id="ARBA00023014"/>
    </source>
</evidence>
<name>A0ABU8V467_9NEIS</name>
<dbReference type="SMART" id="SM00729">
    <property type="entry name" value="Elp3"/>
    <property type="match status" value="1"/>
</dbReference>
<dbReference type="PIRSF" id="PIRSF004762">
    <property type="entry name" value="CHP00423"/>
    <property type="match status" value="1"/>
</dbReference>
<reference evidence="7 8" key="1">
    <citation type="submission" date="2023-12" db="EMBL/GenBank/DDBJ databases">
        <title>Evaluation and characterization of a potential secondary metabolite violacein from indigenous Chromobacterium amazonense SAM215.</title>
        <authorList>
            <person name="Tarafdar M.R."/>
            <person name="Abedin S.M."/>
            <person name="Atiqua A."/>
            <person name="Saha A."/>
            <person name="Khan S.N."/>
        </authorList>
    </citation>
    <scope>NUCLEOTIDE SEQUENCE [LARGE SCALE GENOMIC DNA]</scope>
    <source>
        <strain evidence="7 8">SAM215</strain>
    </source>
</reference>
<dbReference type="SUPFAM" id="SSF102114">
    <property type="entry name" value="Radical SAM enzymes"/>
    <property type="match status" value="1"/>
</dbReference>
<comment type="caution">
    <text evidence="7">The sequence shown here is derived from an EMBL/GenBank/DDBJ whole genome shotgun (WGS) entry which is preliminary data.</text>
</comment>
<evidence type="ECO:0000256" key="1">
    <source>
        <dbReference type="ARBA" id="ARBA00001966"/>
    </source>
</evidence>
<keyword evidence="5" id="KW-0411">Iron-sulfur</keyword>
<dbReference type="PROSITE" id="PS51918">
    <property type="entry name" value="RADICAL_SAM"/>
    <property type="match status" value="1"/>
</dbReference>
<accession>A0ABU8V467</accession>
<dbReference type="RefSeq" id="WP_307911541.1">
    <property type="nucleotide sequence ID" value="NZ_JAVFJF020000024.1"/>
</dbReference>